<organism evidence="3 4">
    <name type="scientific">Steccherinum ochraceum</name>
    <dbReference type="NCBI Taxonomy" id="92696"/>
    <lineage>
        <taxon>Eukaryota</taxon>
        <taxon>Fungi</taxon>
        <taxon>Dikarya</taxon>
        <taxon>Basidiomycota</taxon>
        <taxon>Agaricomycotina</taxon>
        <taxon>Agaricomycetes</taxon>
        <taxon>Polyporales</taxon>
        <taxon>Steccherinaceae</taxon>
        <taxon>Steccherinum</taxon>
    </lineage>
</organism>
<evidence type="ECO:0000313" key="3">
    <source>
        <dbReference type="EMBL" id="TCD64473.1"/>
    </source>
</evidence>
<name>A0A4R0RCQ1_9APHY</name>
<protein>
    <submittedName>
        <fullName evidence="3">Uncharacterized protein</fullName>
    </submittedName>
</protein>
<gene>
    <name evidence="3" type="ORF">EIP91_004034</name>
</gene>
<evidence type="ECO:0000313" key="4">
    <source>
        <dbReference type="Proteomes" id="UP000292702"/>
    </source>
</evidence>
<reference evidence="3 4" key="1">
    <citation type="submission" date="2018-11" db="EMBL/GenBank/DDBJ databases">
        <title>Genome assembly of Steccherinum ochraceum LE-BIN_3174, the white-rot fungus of the Steccherinaceae family (The Residual Polyporoid clade, Polyporales, Basidiomycota).</title>
        <authorList>
            <person name="Fedorova T.V."/>
            <person name="Glazunova O.A."/>
            <person name="Landesman E.O."/>
            <person name="Moiseenko K.V."/>
            <person name="Psurtseva N.V."/>
            <person name="Savinova O.S."/>
            <person name="Shakhova N.V."/>
            <person name="Tyazhelova T.V."/>
            <person name="Vasina D.V."/>
        </authorList>
    </citation>
    <scope>NUCLEOTIDE SEQUENCE [LARGE SCALE GENOMIC DNA]</scope>
    <source>
        <strain evidence="3 4">LE-BIN_3174</strain>
    </source>
</reference>
<keyword evidence="2" id="KW-0732">Signal</keyword>
<keyword evidence="4" id="KW-1185">Reference proteome</keyword>
<feature type="compositionally biased region" description="Low complexity" evidence="1">
    <location>
        <begin position="161"/>
        <end position="201"/>
    </location>
</feature>
<proteinExistence type="predicted"/>
<feature type="region of interest" description="Disordered" evidence="1">
    <location>
        <begin position="72"/>
        <end position="207"/>
    </location>
</feature>
<feature type="signal peptide" evidence="2">
    <location>
        <begin position="1"/>
        <end position="20"/>
    </location>
</feature>
<dbReference type="Proteomes" id="UP000292702">
    <property type="component" value="Unassembled WGS sequence"/>
</dbReference>
<evidence type="ECO:0000256" key="1">
    <source>
        <dbReference type="SAM" id="MobiDB-lite"/>
    </source>
</evidence>
<accession>A0A4R0RCQ1</accession>
<sequence>MRLITTTVAVLATLVTATAAFSASTHDDAATSHGAELLHRRFDDVINTIYARGVSDGLHARDYAQLEHRSPFMLDGSDSEPEPPRSPSPAPAPAPAEPVPVDEETRRQQTSLAATRAARRRRPAPPSSDSDSDFPGGAVAPPARTNGQPATNGVQTNGVPNGSTNGQTNGHTNGQTNGHTNGLTNGNTNGNTNGRTNGVNGHANGHR</sequence>
<feature type="chain" id="PRO_5020790952" evidence="2">
    <location>
        <begin position="21"/>
        <end position="207"/>
    </location>
</feature>
<comment type="caution">
    <text evidence="3">The sequence shown here is derived from an EMBL/GenBank/DDBJ whole genome shotgun (WGS) entry which is preliminary data.</text>
</comment>
<feature type="compositionally biased region" description="Pro residues" evidence="1">
    <location>
        <begin position="84"/>
        <end position="98"/>
    </location>
</feature>
<evidence type="ECO:0000256" key="2">
    <source>
        <dbReference type="SAM" id="SignalP"/>
    </source>
</evidence>
<feature type="compositionally biased region" description="Polar residues" evidence="1">
    <location>
        <begin position="145"/>
        <end position="160"/>
    </location>
</feature>
<dbReference type="EMBL" id="RWJN01000234">
    <property type="protein sequence ID" value="TCD64473.1"/>
    <property type="molecule type" value="Genomic_DNA"/>
</dbReference>
<dbReference type="AlphaFoldDB" id="A0A4R0RCQ1"/>